<dbReference type="Proteomes" id="UP000760480">
    <property type="component" value="Unassembled WGS sequence"/>
</dbReference>
<sequence>MSEKPTKPASTLDGAVKALRAHLLEQGNRFERGPAYEGNGKVLASIKQAVSMYEGLGYAKLLEFGDPPVYALMQRGHREAHLFQPQDPQIRQWLEDGQVDLNDPAIRDYHMRKFGLSDSDVPATGKPLRFHINEVDDVFIATADDVD</sequence>
<proteinExistence type="predicted"/>
<evidence type="ECO:0000313" key="2">
    <source>
        <dbReference type="Proteomes" id="UP000760480"/>
    </source>
</evidence>
<evidence type="ECO:0000313" key="1">
    <source>
        <dbReference type="EMBL" id="NMQ21259.1"/>
    </source>
</evidence>
<comment type="caution">
    <text evidence="1">The sequence shown here is derived from an EMBL/GenBank/DDBJ whole genome shotgun (WGS) entry which is preliminary data.</text>
</comment>
<organism evidence="1 2">
    <name type="scientific">Candidatus Competibacter phosphatis</name>
    <dbReference type="NCBI Taxonomy" id="221280"/>
    <lineage>
        <taxon>Bacteria</taxon>
        <taxon>Pseudomonadati</taxon>
        <taxon>Pseudomonadota</taxon>
        <taxon>Gammaproteobacteria</taxon>
        <taxon>Candidatus Competibacteraceae</taxon>
        <taxon>Candidatus Competibacter</taxon>
    </lineage>
</organism>
<gene>
    <name evidence="1" type="ORF">E4P82_19880</name>
</gene>
<dbReference type="EMBL" id="SPMZ01000083">
    <property type="protein sequence ID" value="NMQ21259.1"/>
    <property type="molecule type" value="Genomic_DNA"/>
</dbReference>
<dbReference type="RefSeq" id="WP_169250530.1">
    <property type="nucleotide sequence ID" value="NZ_SPMZ01000083.1"/>
</dbReference>
<accession>A0ABX1TRW0</accession>
<name>A0ABX1TRW0_9GAMM</name>
<keyword evidence="2" id="KW-1185">Reference proteome</keyword>
<reference evidence="1 2" key="1">
    <citation type="submission" date="2019-03" db="EMBL/GenBank/DDBJ databases">
        <title>Metabolic reconstructions from genomes of highly enriched 'Candidatus Accumulibacter' and 'Candidatus Competibacter' bioreactor populations.</title>
        <authorList>
            <person name="Annavajhala M.K."/>
            <person name="Welles L."/>
            <person name="Abbas B."/>
            <person name="Sorokin D."/>
            <person name="Park H."/>
            <person name="Van Loosdrecht M."/>
            <person name="Chandran K."/>
        </authorList>
    </citation>
    <scope>NUCLEOTIDE SEQUENCE [LARGE SCALE GENOMIC DNA]</scope>
    <source>
        <strain evidence="1 2">SBR_G</strain>
    </source>
</reference>
<protein>
    <submittedName>
        <fullName evidence="1">Uncharacterized protein</fullName>
    </submittedName>
</protein>